<gene>
    <name evidence="3" type="ORF">HQN59_12600</name>
</gene>
<organism evidence="3 4">
    <name type="scientific">Piscinibacter koreensis</name>
    <dbReference type="NCBI Taxonomy" id="2742824"/>
    <lineage>
        <taxon>Bacteria</taxon>
        <taxon>Pseudomonadati</taxon>
        <taxon>Pseudomonadota</taxon>
        <taxon>Betaproteobacteria</taxon>
        <taxon>Burkholderiales</taxon>
        <taxon>Sphaerotilaceae</taxon>
        <taxon>Piscinibacter</taxon>
    </lineage>
</organism>
<accession>A0A7Y6TX09</accession>
<proteinExistence type="inferred from homology"/>
<dbReference type="PIRSF" id="PIRSF017082">
    <property type="entry name" value="YflP"/>
    <property type="match status" value="1"/>
</dbReference>
<dbReference type="EMBL" id="JABWMJ010000005">
    <property type="protein sequence ID" value="NUZ06602.1"/>
    <property type="molecule type" value="Genomic_DNA"/>
</dbReference>
<reference evidence="3 4" key="1">
    <citation type="submission" date="2020-06" db="EMBL/GenBank/DDBJ databases">
        <title>Schlegella sp. ID0723 isolated from air conditioner.</title>
        <authorList>
            <person name="Kim D.Y."/>
            <person name="Kim D.-U."/>
        </authorList>
    </citation>
    <scope>NUCLEOTIDE SEQUENCE [LARGE SCALE GENOMIC DNA]</scope>
    <source>
        <strain evidence="3 4">ID0723</strain>
    </source>
</reference>
<name>A0A7Y6TX09_9BURK</name>
<dbReference type="PROSITE" id="PS51318">
    <property type="entry name" value="TAT"/>
    <property type="match status" value="1"/>
</dbReference>
<dbReference type="RefSeq" id="WP_176069447.1">
    <property type="nucleotide sequence ID" value="NZ_JABWMJ010000005.1"/>
</dbReference>
<dbReference type="CDD" id="cd07012">
    <property type="entry name" value="PBP2_Bug_TTT"/>
    <property type="match status" value="1"/>
</dbReference>
<comment type="similarity">
    <text evidence="1">Belongs to the UPF0065 (bug) family.</text>
</comment>
<dbReference type="InterPro" id="IPR005064">
    <property type="entry name" value="BUG"/>
</dbReference>
<sequence>MSTFLLRRAFAAAALVTLAAAPLAAAHAAPAWKPERTVTLVVPYAPGGGTDAQARALAVELQRIWGQTVIVDNTAGADGLIGTHKVIDAKPDGLTLLVQLPSMTLIKHTPTFRGVDPLARLVPISAFSTLPGVVVANAALPVRSMADVMRYCKTAAPPCSLGTTENTARMQARTLATEGGLPNLIVANYKGGGQLITDLVGNNVKLGIMGVTAVLPHHKAGTLRVVLTQGPRRSSVLPEVPSAVEAGLPAFDSLTWYGLFAPKDTPPGVVQAVADAVREAVKADALRKSFATIGAEPLGNTPAEFAAMVHADEARFGALAKKFPLE</sequence>
<dbReference type="Gene3D" id="3.40.190.150">
    <property type="entry name" value="Bordetella uptake gene, domain 1"/>
    <property type="match status" value="1"/>
</dbReference>
<keyword evidence="2" id="KW-0732">Signal</keyword>
<dbReference type="Proteomes" id="UP000529637">
    <property type="component" value="Unassembled WGS sequence"/>
</dbReference>
<keyword evidence="4" id="KW-1185">Reference proteome</keyword>
<feature type="chain" id="PRO_5031083073" evidence="2">
    <location>
        <begin position="29"/>
        <end position="326"/>
    </location>
</feature>
<evidence type="ECO:0000256" key="2">
    <source>
        <dbReference type="SAM" id="SignalP"/>
    </source>
</evidence>
<evidence type="ECO:0000256" key="1">
    <source>
        <dbReference type="ARBA" id="ARBA00006987"/>
    </source>
</evidence>
<dbReference type="AlphaFoldDB" id="A0A7Y6TX09"/>
<dbReference type="PANTHER" id="PTHR42928">
    <property type="entry name" value="TRICARBOXYLATE-BINDING PROTEIN"/>
    <property type="match status" value="1"/>
</dbReference>
<dbReference type="Gene3D" id="3.40.190.10">
    <property type="entry name" value="Periplasmic binding protein-like II"/>
    <property type="match status" value="1"/>
</dbReference>
<dbReference type="Pfam" id="PF03401">
    <property type="entry name" value="TctC"/>
    <property type="match status" value="1"/>
</dbReference>
<feature type="signal peptide" evidence="2">
    <location>
        <begin position="1"/>
        <end position="28"/>
    </location>
</feature>
<comment type="caution">
    <text evidence="3">The sequence shown here is derived from an EMBL/GenBank/DDBJ whole genome shotgun (WGS) entry which is preliminary data.</text>
</comment>
<dbReference type="InterPro" id="IPR042100">
    <property type="entry name" value="Bug_dom1"/>
</dbReference>
<dbReference type="PANTHER" id="PTHR42928:SF5">
    <property type="entry name" value="BLR1237 PROTEIN"/>
    <property type="match status" value="1"/>
</dbReference>
<evidence type="ECO:0000313" key="3">
    <source>
        <dbReference type="EMBL" id="NUZ06602.1"/>
    </source>
</evidence>
<evidence type="ECO:0000313" key="4">
    <source>
        <dbReference type="Proteomes" id="UP000529637"/>
    </source>
</evidence>
<protein>
    <submittedName>
        <fullName evidence="3">Tripartite tricarboxylate transporter substrate binding protein</fullName>
    </submittedName>
</protein>
<dbReference type="InterPro" id="IPR006311">
    <property type="entry name" value="TAT_signal"/>
</dbReference>